<evidence type="ECO:0008006" key="6">
    <source>
        <dbReference type="Google" id="ProtNLM"/>
    </source>
</evidence>
<evidence type="ECO:0000256" key="2">
    <source>
        <dbReference type="SAM" id="Phobius"/>
    </source>
</evidence>
<comment type="caution">
    <text evidence="4">The sequence shown here is derived from an EMBL/GenBank/DDBJ whole genome shotgun (WGS) entry which is preliminary data.</text>
</comment>
<sequence>MYKIINVNIIIACIFLKFVLHAKARSCTENLTYVPNNTIYDDDSGSILFSKLYNNFENNWKNCSMECCLDDSCNVVSITLFPGTDYFECNGLSCSTCTFQEGNGFSIFFNATYDNAGFSELSQNYININQNTLNSLVGSELLDVFSRSNVKTTTSTTRHTTEQNQETTISNIFLFQDKENSSNETIPFFKQYNINTNPILPLIIISIVFLSVSIITLAMFLIRKFLNSMDKDVRYQNLKSTFDLHESINDSDIEESPIKKKINFRHNEENVQSEENVNLLDEEITKYESKMFDKEENA</sequence>
<dbReference type="EMBL" id="LWCA01000134">
    <property type="protein sequence ID" value="OAF70543.1"/>
    <property type="molecule type" value="Genomic_DNA"/>
</dbReference>
<keyword evidence="1" id="KW-0175">Coiled coil</keyword>
<gene>
    <name evidence="4" type="ORF">A3Q56_01697</name>
</gene>
<organism evidence="4 5">
    <name type="scientific">Intoshia linei</name>
    <dbReference type="NCBI Taxonomy" id="1819745"/>
    <lineage>
        <taxon>Eukaryota</taxon>
        <taxon>Metazoa</taxon>
        <taxon>Spiralia</taxon>
        <taxon>Lophotrochozoa</taxon>
        <taxon>Mesozoa</taxon>
        <taxon>Orthonectida</taxon>
        <taxon>Rhopaluridae</taxon>
        <taxon>Intoshia</taxon>
    </lineage>
</organism>
<feature type="chain" id="PRO_5008056934" description="Seven cysteines N-terminal domain-containing protein" evidence="3">
    <location>
        <begin position="25"/>
        <end position="298"/>
    </location>
</feature>
<feature type="coiled-coil region" evidence="1">
    <location>
        <begin position="270"/>
        <end position="297"/>
    </location>
</feature>
<keyword evidence="2" id="KW-1133">Transmembrane helix</keyword>
<protein>
    <recommendedName>
        <fullName evidence="6">Seven cysteines N-terminal domain-containing protein</fullName>
    </recommendedName>
</protein>
<evidence type="ECO:0000256" key="3">
    <source>
        <dbReference type="SAM" id="SignalP"/>
    </source>
</evidence>
<accession>A0A177BA72</accession>
<keyword evidence="2" id="KW-0472">Membrane</keyword>
<feature type="transmembrane region" description="Helical" evidence="2">
    <location>
        <begin position="199"/>
        <end position="222"/>
    </location>
</feature>
<dbReference type="Proteomes" id="UP000078046">
    <property type="component" value="Unassembled WGS sequence"/>
</dbReference>
<proteinExistence type="predicted"/>
<name>A0A177BA72_9BILA</name>
<keyword evidence="5" id="KW-1185">Reference proteome</keyword>
<reference evidence="4 5" key="1">
    <citation type="submission" date="2016-04" db="EMBL/GenBank/DDBJ databases">
        <title>The genome of Intoshia linei affirms orthonectids as highly simplified spiralians.</title>
        <authorList>
            <person name="Mikhailov K.V."/>
            <person name="Slusarev G.S."/>
            <person name="Nikitin M.A."/>
            <person name="Logacheva M.D."/>
            <person name="Penin A."/>
            <person name="Aleoshin V."/>
            <person name="Panchin Y.V."/>
        </authorList>
    </citation>
    <scope>NUCLEOTIDE SEQUENCE [LARGE SCALE GENOMIC DNA]</scope>
    <source>
        <strain evidence="4">Intl2013</strain>
        <tissue evidence="4">Whole animal</tissue>
    </source>
</reference>
<dbReference type="AlphaFoldDB" id="A0A177BA72"/>
<evidence type="ECO:0000313" key="5">
    <source>
        <dbReference type="Proteomes" id="UP000078046"/>
    </source>
</evidence>
<keyword evidence="2" id="KW-0812">Transmembrane</keyword>
<feature type="signal peptide" evidence="3">
    <location>
        <begin position="1"/>
        <end position="24"/>
    </location>
</feature>
<keyword evidence="3" id="KW-0732">Signal</keyword>
<evidence type="ECO:0000256" key="1">
    <source>
        <dbReference type="SAM" id="Coils"/>
    </source>
</evidence>
<evidence type="ECO:0000313" key="4">
    <source>
        <dbReference type="EMBL" id="OAF70543.1"/>
    </source>
</evidence>